<dbReference type="GO" id="GO:0003824">
    <property type="term" value="F:catalytic activity"/>
    <property type="evidence" value="ECO:0007669"/>
    <property type="project" value="UniProtKB-ARBA"/>
</dbReference>
<proteinExistence type="inferred from homology"/>
<dbReference type="Gene3D" id="3.30.300.30">
    <property type="match status" value="1"/>
</dbReference>
<evidence type="ECO:0000313" key="7">
    <source>
        <dbReference type="Proteomes" id="UP001516400"/>
    </source>
</evidence>
<dbReference type="InterPro" id="IPR025110">
    <property type="entry name" value="AMP-bd_C"/>
</dbReference>
<dbReference type="Pfam" id="PF00501">
    <property type="entry name" value="AMP-binding"/>
    <property type="match status" value="1"/>
</dbReference>
<protein>
    <recommendedName>
        <fullName evidence="8">4-coumarate--CoA ligase</fullName>
    </recommendedName>
</protein>
<dbReference type="AlphaFoldDB" id="A0ABD2NNK8"/>
<dbReference type="FunFam" id="3.30.300.30:FF:000007">
    <property type="entry name" value="4-coumarate--CoA ligase 2"/>
    <property type="match status" value="1"/>
</dbReference>
<evidence type="ECO:0000256" key="3">
    <source>
        <dbReference type="ARBA" id="ARBA00023140"/>
    </source>
</evidence>
<evidence type="ECO:0000256" key="1">
    <source>
        <dbReference type="ARBA" id="ARBA00004275"/>
    </source>
</evidence>
<dbReference type="Pfam" id="PF13193">
    <property type="entry name" value="AMP-binding_C"/>
    <property type="match status" value="1"/>
</dbReference>
<evidence type="ECO:0000256" key="2">
    <source>
        <dbReference type="ARBA" id="ARBA00006432"/>
    </source>
</evidence>
<dbReference type="PANTHER" id="PTHR24096:SF422">
    <property type="entry name" value="BCDNA.GH02901"/>
    <property type="match status" value="1"/>
</dbReference>
<dbReference type="PANTHER" id="PTHR24096">
    <property type="entry name" value="LONG-CHAIN-FATTY-ACID--COA LIGASE"/>
    <property type="match status" value="1"/>
</dbReference>
<dbReference type="Proteomes" id="UP001516400">
    <property type="component" value="Unassembled WGS sequence"/>
</dbReference>
<sequence length="606" mass="68017">MFLMRCVRKNLVKNKIIGIFERTLTNNISSNYIIDSGRTDLDIPNITIQEYATPQHCKYEKFTAIECAETKRKYTFGEIRDASTNFSKSLKYILKLETGDVFAIVLRNLPEYPIIHLGIMKANLIVSPISAALTPEFEERLERKSNIIMYGLLEHPSGTSRDQRIAMENDEINTIIESIKPDVRCDGVKIQRLGKLPATCNKSGPINITSSDNHERYCGFETGQKNVPIIVLKHKKDDCIPEHAINYHEFIDAKADQPEIPPCDPSEIAMLPYSSGTTGLPKGVELTHRNLLVNIFQNMVCDAESQTKATDDYQEVVPTILPYSHIFGYSLIMGAINLGAKMISLPSFSQDLFISVLRDYKSTMLYLVPPLVLMLTYHDDEQQFIQKFGSDILFLQGYGLTETSPSVASLYPRLLKNKESYTGSIGRPIPNTLVKIVNPDDPQNTPLGPNLTGELLIKGPQVMKGYHNKPEETKKVFTEDGWFKSGDLGHFNKDGFLFITDRLKELIKVKGHQVPPAELEAVIRSFPGVAEAAVIGIPHEISGEVPRAYIIAEKGLNVQELNEFVNSKVARYKQLKGGIEIVDTLPKSPSGKILKKELKETYLRNI</sequence>
<dbReference type="PROSITE" id="PS00455">
    <property type="entry name" value="AMP_BINDING"/>
    <property type="match status" value="1"/>
</dbReference>
<feature type="domain" description="AMP-dependent synthetase/ligase" evidence="4">
    <location>
        <begin position="60"/>
        <end position="382"/>
    </location>
</feature>
<accession>A0ABD2NNK8</accession>
<evidence type="ECO:0000313" key="6">
    <source>
        <dbReference type="EMBL" id="KAL3280184.1"/>
    </source>
</evidence>
<reference evidence="6 7" key="1">
    <citation type="journal article" date="2021" name="BMC Biol.">
        <title>Horizontally acquired antibacterial genes associated with adaptive radiation of ladybird beetles.</title>
        <authorList>
            <person name="Li H.S."/>
            <person name="Tang X.F."/>
            <person name="Huang Y.H."/>
            <person name="Xu Z.Y."/>
            <person name="Chen M.L."/>
            <person name="Du X.Y."/>
            <person name="Qiu B.Y."/>
            <person name="Chen P.T."/>
            <person name="Zhang W."/>
            <person name="Slipinski A."/>
            <person name="Escalona H.E."/>
            <person name="Waterhouse R.M."/>
            <person name="Zwick A."/>
            <person name="Pang H."/>
        </authorList>
    </citation>
    <scope>NUCLEOTIDE SEQUENCE [LARGE SCALE GENOMIC DNA]</scope>
    <source>
        <strain evidence="6">SYSU2018</strain>
    </source>
</reference>
<evidence type="ECO:0008006" key="8">
    <source>
        <dbReference type="Google" id="ProtNLM"/>
    </source>
</evidence>
<feature type="domain" description="AMP-binding enzyme C-terminal" evidence="5">
    <location>
        <begin position="518"/>
        <end position="592"/>
    </location>
</feature>
<dbReference type="SUPFAM" id="SSF56801">
    <property type="entry name" value="Acetyl-CoA synthetase-like"/>
    <property type="match status" value="1"/>
</dbReference>
<comment type="similarity">
    <text evidence="2">Belongs to the ATP-dependent AMP-binding enzyme family.</text>
</comment>
<dbReference type="InterPro" id="IPR042099">
    <property type="entry name" value="ANL_N_sf"/>
</dbReference>
<dbReference type="Gene3D" id="3.40.50.12780">
    <property type="entry name" value="N-terminal domain of ligase-like"/>
    <property type="match status" value="2"/>
</dbReference>
<gene>
    <name evidence="6" type="ORF">HHI36_017684</name>
</gene>
<dbReference type="InterPro" id="IPR020845">
    <property type="entry name" value="AMP-binding_CS"/>
</dbReference>
<evidence type="ECO:0000259" key="5">
    <source>
        <dbReference type="Pfam" id="PF13193"/>
    </source>
</evidence>
<evidence type="ECO:0000259" key="4">
    <source>
        <dbReference type="Pfam" id="PF00501"/>
    </source>
</evidence>
<name>A0ABD2NNK8_9CUCU</name>
<dbReference type="InterPro" id="IPR000873">
    <property type="entry name" value="AMP-dep_synth/lig_dom"/>
</dbReference>
<dbReference type="InterPro" id="IPR045851">
    <property type="entry name" value="AMP-bd_C_sf"/>
</dbReference>
<keyword evidence="3" id="KW-0576">Peroxisome</keyword>
<comment type="subcellular location">
    <subcellularLocation>
        <location evidence="1">Peroxisome</location>
    </subcellularLocation>
</comment>
<comment type="caution">
    <text evidence="6">The sequence shown here is derived from an EMBL/GenBank/DDBJ whole genome shotgun (WGS) entry which is preliminary data.</text>
</comment>
<keyword evidence="7" id="KW-1185">Reference proteome</keyword>
<dbReference type="EMBL" id="JABFTP020000124">
    <property type="protein sequence ID" value="KAL3280184.1"/>
    <property type="molecule type" value="Genomic_DNA"/>
</dbReference>
<organism evidence="6 7">
    <name type="scientific">Cryptolaemus montrouzieri</name>
    <dbReference type="NCBI Taxonomy" id="559131"/>
    <lineage>
        <taxon>Eukaryota</taxon>
        <taxon>Metazoa</taxon>
        <taxon>Ecdysozoa</taxon>
        <taxon>Arthropoda</taxon>
        <taxon>Hexapoda</taxon>
        <taxon>Insecta</taxon>
        <taxon>Pterygota</taxon>
        <taxon>Neoptera</taxon>
        <taxon>Endopterygota</taxon>
        <taxon>Coleoptera</taxon>
        <taxon>Polyphaga</taxon>
        <taxon>Cucujiformia</taxon>
        <taxon>Coccinelloidea</taxon>
        <taxon>Coccinellidae</taxon>
        <taxon>Scymninae</taxon>
        <taxon>Scymnini</taxon>
        <taxon>Cryptolaemus</taxon>
    </lineage>
</organism>
<dbReference type="GO" id="GO:0005777">
    <property type="term" value="C:peroxisome"/>
    <property type="evidence" value="ECO:0007669"/>
    <property type="project" value="UniProtKB-SubCell"/>
</dbReference>